<reference evidence="2 3" key="1">
    <citation type="submission" date="2014-03" db="EMBL/GenBank/DDBJ databases">
        <title>Draft genome of the hookworm Oesophagostomum dentatum.</title>
        <authorList>
            <person name="Mitreva M."/>
        </authorList>
    </citation>
    <scope>NUCLEOTIDE SEQUENCE [LARGE SCALE GENOMIC DNA]</scope>
    <source>
        <strain evidence="2 3">OD-Hann</strain>
    </source>
</reference>
<evidence type="ECO:0000313" key="3">
    <source>
        <dbReference type="Proteomes" id="UP000053660"/>
    </source>
</evidence>
<dbReference type="OrthoDB" id="5868290at2759"/>
<sequence length="113" mass="12783">MTYRASSVEQEEQPPKKRHLASITPLPHKEIYLTKDRREAFLPDEPQLPAGSSVQKAPLWVQHIPTNSKHKFTIGNLGQSEIVMQQFYKGSNGGKPYVTPKPEGAGTFHYLRL</sequence>
<dbReference type="Proteomes" id="UP000053660">
    <property type="component" value="Unassembled WGS sequence"/>
</dbReference>
<accession>A0A0B1THD5</accession>
<gene>
    <name evidence="2" type="ORF">OESDEN_04843</name>
</gene>
<dbReference type="EMBL" id="KN550034">
    <property type="protein sequence ID" value="KHJ95217.1"/>
    <property type="molecule type" value="Genomic_DNA"/>
</dbReference>
<feature type="region of interest" description="Disordered" evidence="1">
    <location>
        <begin position="1"/>
        <end position="27"/>
    </location>
</feature>
<organism evidence="2 3">
    <name type="scientific">Oesophagostomum dentatum</name>
    <name type="common">Nodular worm</name>
    <dbReference type="NCBI Taxonomy" id="61180"/>
    <lineage>
        <taxon>Eukaryota</taxon>
        <taxon>Metazoa</taxon>
        <taxon>Ecdysozoa</taxon>
        <taxon>Nematoda</taxon>
        <taxon>Chromadorea</taxon>
        <taxon>Rhabditida</taxon>
        <taxon>Rhabditina</taxon>
        <taxon>Rhabditomorpha</taxon>
        <taxon>Strongyloidea</taxon>
        <taxon>Strongylidae</taxon>
        <taxon>Oesophagostomum</taxon>
    </lineage>
</organism>
<dbReference type="AlphaFoldDB" id="A0A0B1THD5"/>
<evidence type="ECO:0000256" key="1">
    <source>
        <dbReference type="SAM" id="MobiDB-lite"/>
    </source>
</evidence>
<protein>
    <submittedName>
        <fullName evidence="2">Uncharacterized protein</fullName>
    </submittedName>
</protein>
<name>A0A0B1THD5_OESDE</name>
<evidence type="ECO:0000313" key="2">
    <source>
        <dbReference type="EMBL" id="KHJ95217.1"/>
    </source>
</evidence>
<proteinExistence type="predicted"/>
<keyword evidence="3" id="KW-1185">Reference proteome</keyword>